<dbReference type="Proteomes" id="UP001501084">
    <property type="component" value="Unassembled WGS sequence"/>
</dbReference>
<organism evidence="2 3">
    <name type="scientific">Leucobacter alluvii</name>
    <dbReference type="NCBI Taxonomy" id="340321"/>
    <lineage>
        <taxon>Bacteria</taxon>
        <taxon>Bacillati</taxon>
        <taxon>Actinomycetota</taxon>
        <taxon>Actinomycetes</taxon>
        <taxon>Micrococcales</taxon>
        <taxon>Microbacteriaceae</taxon>
        <taxon>Leucobacter</taxon>
    </lineage>
</organism>
<reference evidence="2 3" key="1">
    <citation type="journal article" date="2019" name="Int. J. Syst. Evol. Microbiol.">
        <title>The Global Catalogue of Microorganisms (GCM) 10K type strain sequencing project: providing services to taxonomists for standard genome sequencing and annotation.</title>
        <authorList>
            <consortium name="The Broad Institute Genomics Platform"/>
            <consortium name="The Broad Institute Genome Sequencing Center for Infectious Disease"/>
            <person name="Wu L."/>
            <person name="Ma J."/>
        </authorList>
    </citation>
    <scope>NUCLEOTIDE SEQUENCE [LARGE SCALE GENOMIC DNA]</scope>
    <source>
        <strain evidence="2 3">JCM 14919</strain>
    </source>
</reference>
<feature type="domain" description="DUF559" evidence="1">
    <location>
        <begin position="185"/>
        <end position="262"/>
    </location>
</feature>
<keyword evidence="3" id="KW-1185">Reference proteome</keyword>
<dbReference type="Pfam" id="PF04480">
    <property type="entry name" value="DUF559"/>
    <property type="match status" value="1"/>
</dbReference>
<evidence type="ECO:0000313" key="3">
    <source>
        <dbReference type="Proteomes" id="UP001501084"/>
    </source>
</evidence>
<protein>
    <submittedName>
        <fullName evidence="2">Type IV toxin-antitoxin system AbiEi family antitoxin domain-containing protein</fullName>
    </submittedName>
</protein>
<dbReference type="Gene3D" id="3.40.960.10">
    <property type="entry name" value="VSR Endonuclease"/>
    <property type="match status" value="1"/>
</dbReference>
<comment type="caution">
    <text evidence="2">The sequence shown here is derived from an EMBL/GenBank/DDBJ whole genome shotgun (WGS) entry which is preliminary data.</text>
</comment>
<sequence length="278" mass="30800">MQMPRSDTPRLPAGGVTRSSLLLNAGWSRHQLDRAVGAGLLTRPKKGWLARRDADPALVYAATHGVIISCVSQAKRRGLWVPHHDRSHAAVRVPGRTDAGSTVLHWRAPLLQREPHSLEDPIENALDLVAHCLPFEDAVAVWDSAATRGIITRQRMARLPLRGSARAVLAALDPFADSGLETYVRLRTKWLRVRCVSQAWIAGHRVDLLFGDRLVLQIDGGTHVGPQRTRDNEHDAQLRLLGYTVIRVGYFQVIDDWPAVQHLLVEAIAQGLHRAAAH</sequence>
<proteinExistence type="predicted"/>
<evidence type="ECO:0000259" key="1">
    <source>
        <dbReference type="Pfam" id="PF04480"/>
    </source>
</evidence>
<accession>A0ABN3B607</accession>
<dbReference type="EMBL" id="BAAAOP010000005">
    <property type="protein sequence ID" value="GAA2187711.1"/>
    <property type="molecule type" value="Genomic_DNA"/>
</dbReference>
<dbReference type="InterPro" id="IPR007569">
    <property type="entry name" value="DUF559"/>
</dbReference>
<gene>
    <name evidence="2" type="ORF">GCM10009786_13790</name>
</gene>
<evidence type="ECO:0000313" key="2">
    <source>
        <dbReference type="EMBL" id="GAA2187711.1"/>
    </source>
</evidence>
<name>A0ABN3B607_9MICO</name>